<dbReference type="GO" id="GO:0005730">
    <property type="term" value="C:nucleolus"/>
    <property type="evidence" value="ECO:0007669"/>
    <property type="project" value="TreeGrafter"/>
</dbReference>
<dbReference type="FunCoup" id="A0A448YK20">
    <property type="interactions" value="952"/>
</dbReference>
<keyword evidence="7" id="KW-1185">Reference proteome</keyword>
<feature type="domain" description="AATF leucine zipper-containing" evidence="5">
    <location>
        <begin position="193"/>
        <end position="315"/>
    </location>
</feature>
<dbReference type="STRING" id="13370.A0A448YK20"/>
<dbReference type="PANTHER" id="PTHR15565">
    <property type="entry name" value="AATF PROTEIN APOPTOSIS ANTAGONIZING TRANSCRIPTION FACTOR"/>
    <property type="match status" value="1"/>
</dbReference>
<comment type="similarity">
    <text evidence="1">Belongs to the AATF family.</text>
</comment>
<evidence type="ECO:0000256" key="3">
    <source>
        <dbReference type="SAM" id="MobiDB-lite"/>
    </source>
</evidence>
<evidence type="ECO:0000313" key="6">
    <source>
        <dbReference type="EMBL" id="VEU21241.1"/>
    </source>
</evidence>
<organism evidence="6 7">
    <name type="scientific">Brettanomyces naardenensis</name>
    <name type="common">Yeast</name>
    <dbReference type="NCBI Taxonomy" id="13370"/>
    <lineage>
        <taxon>Eukaryota</taxon>
        <taxon>Fungi</taxon>
        <taxon>Dikarya</taxon>
        <taxon>Ascomycota</taxon>
        <taxon>Saccharomycotina</taxon>
        <taxon>Pichiomycetes</taxon>
        <taxon>Pichiales</taxon>
        <taxon>Pichiaceae</taxon>
        <taxon>Brettanomyces</taxon>
    </lineage>
</organism>
<feature type="compositionally biased region" description="Acidic residues" evidence="3">
    <location>
        <begin position="92"/>
        <end position="163"/>
    </location>
</feature>
<dbReference type="Proteomes" id="UP000290900">
    <property type="component" value="Unassembled WGS sequence"/>
</dbReference>
<feature type="region of interest" description="Disordered" evidence="3">
    <location>
        <begin position="1"/>
        <end position="163"/>
    </location>
</feature>
<dbReference type="Pfam" id="PF08164">
    <property type="entry name" value="TRAUB"/>
    <property type="match status" value="1"/>
</dbReference>
<evidence type="ECO:0000313" key="7">
    <source>
        <dbReference type="Proteomes" id="UP000290900"/>
    </source>
</evidence>
<feature type="domain" description="Apoptosis-antagonizing transcription factor C-terminal" evidence="4">
    <location>
        <begin position="418"/>
        <end position="497"/>
    </location>
</feature>
<evidence type="ECO:0000256" key="1">
    <source>
        <dbReference type="ARBA" id="ARBA00008966"/>
    </source>
</evidence>
<dbReference type="InterPro" id="IPR025160">
    <property type="entry name" value="AATF"/>
</dbReference>
<feature type="region of interest" description="Disordered" evidence="3">
    <location>
        <begin position="363"/>
        <end position="397"/>
    </location>
</feature>
<dbReference type="InParanoid" id="A0A448YK20"/>
<reference evidence="6 7" key="1">
    <citation type="submission" date="2018-12" db="EMBL/GenBank/DDBJ databases">
        <authorList>
            <person name="Tiukova I."/>
            <person name="Dainat J."/>
        </authorList>
    </citation>
    <scope>NUCLEOTIDE SEQUENCE [LARGE SCALE GENOMIC DNA]</scope>
</reference>
<dbReference type="Pfam" id="PF13339">
    <property type="entry name" value="AATF-Che1"/>
    <property type="match status" value="1"/>
</dbReference>
<gene>
    <name evidence="6" type="ORF">BRENAR_LOCUS1976</name>
</gene>
<protein>
    <recommendedName>
        <fullName evidence="2">Protein BFR2</fullName>
    </recommendedName>
</protein>
<dbReference type="EMBL" id="CAACVR010000011">
    <property type="protein sequence ID" value="VEU21241.1"/>
    <property type="molecule type" value="Genomic_DNA"/>
</dbReference>
<evidence type="ECO:0000256" key="2">
    <source>
        <dbReference type="ARBA" id="ARBA00013850"/>
    </source>
</evidence>
<accession>A0A448YK20</accession>
<proteinExistence type="inferred from homology"/>
<dbReference type="GO" id="GO:0000462">
    <property type="term" value="P:maturation of SSU-rRNA from tricistronic rRNA transcript (SSU-rRNA, 5.8S rRNA, LSU-rRNA)"/>
    <property type="evidence" value="ECO:0007669"/>
    <property type="project" value="TreeGrafter"/>
</dbReference>
<feature type="compositionally biased region" description="Acidic residues" evidence="3">
    <location>
        <begin position="374"/>
        <end position="391"/>
    </location>
</feature>
<dbReference type="InterPro" id="IPR012617">
    <property type="entry name" value="AATF_C"/>
</dbReference>
<feature type="compositionally biased region" description="Basic and acidic residues" evidence="3">
    <location>
        <begin position="15"/>
        <end position="24"/>
    </location>
</feature>
<dbReference type="AlphaFoldDB" id="A0A448YK20"/>
<dbReference type="OrthoDB" id="5783963at2759"/>
<evidence type="ECO:0000259" key="5">
    <source>
        <dbReference type="Pfam" id="PF13339"/>
    </source>
</evidence>
<evidence type="ECO:0000259" key="4">
    <source>
        <dbReference type="Pfam" id="PF08164"/>
    </source>
</evidence>
<name>A0A448YK20_BRENA</name>
<sequence length="531" mass="60150">MGRKPSTLGEQITEELLKPKNKDVDIEDVGFNDKVGNEDESGSEVEGSEEEDDEQLEKNHYVSVSKSKLRSTTVNIGGKYLGEMSTRAEIFGEGEGDDDEGDDDEDDHDEGDDDDDDDDDNDDDDDVGDEVETEENDEEDIFADVTDSEDESLEDESPGDLADEQYKRSQIGKLLDQEKKQIISRLSTSARSDALKGYSIIQQYKLFDKILDARIKLQKALTNSNELPVNRKSYEEGSSASTGGKLAKVTKSLEELLGKILVARAALYNKDGISRNEVVVESKKRTFDDYLEESQRMDSILKTYRKSVLVKWSNKVQSVSGAAALNDGKFKTINQNVYVQLENTMQDMDRLVKRTRMNRRRVIPIGYEEKGEEDHDDDDDDDDDAENSSSEDEVKKYQSNIDKSLQENAYVFDDDDFYRVLLNDMVDKKITDKQATSSAAIVTLSRSKVHKNYDRMATKGRKIRYTVQEQLRNFEAPKSDQYSWNDDQIDQLFASLLGQKVNMSESDEEGEIKEATEDVSALRKSTLKLFG</sequence>
<dbReference type="InterPro" id="IPR039223">
    <property type="entry name" value="AATF/Bfr2"/>
</dbReference>
<dbReference type="PANTHER" id="PTHR15565:SF0">
    <property type="entry name" value="PROTEIN AATF"/>
    <property type="match status" value="1"/>
</dbReference>
<feature type="compositionally biased region" description="Polar residues" evidence="3">
    <location>
        <begin position="62"/>
        <end position="75"/>
    </location>
</feature>
<feature type="compositionally biased region" description="Acidic residues" evidence="3">
    <location>
        <begin position="38"/>
        <end position="55"/>
    </location>
</feature>